<evidence type="ECO:0000313" key="2">
    <source>
        <dbReference type="EMBL" id="WUR04658.1"/>
    </source>
</evidence>
<gene>
    <name evidence="2" type="ORF">VNE69_10010</name>
</gene>
<organism evidence="2 3">
    <name type="scientific">Vairimorpha necatrix</name>
    <dbReference type="NCBI Taxonomy" id="6039"/>
    <lineage>
        <taxon>Eukaryota</taxon>
        <taxon>Fungi</taxon>
        <taxon>Fungi incertae sedis</taxon>
        <taxon>Microsporidia</taxon>
        <taxon>Nosematidae</taxon>
        <taxon>Vairimorpha</taxon>
    </lineage>
</organism>
<dbReference type="CDD" id="cd20557">
    <property type="entry name" value="CYCLIN_ScPCL1-like"/>
    <property type="match status" value="1"/>
</dbReference>
<dbReference type="InterPro" id="IPR013922">
    <property type="entry name" value="Cyclin_PHO80-like"/>
</dbReference>
<dbReference type="PANTHER" id="PTHR15615">
    <property type="match status" value="1"/>
</dbReference>
<name>A0AAX4JFL0_9MICR</name>
<dbReference type="Proteomes" id="UP001334084">
    <property type="component" value="Chromosome 10"/>
</dbReference>
<protein>
    <submittedName>
        <fullName evidence="2">Cyclin-like protein</fullName>
    </submittedName>
</protein>
<evidence type="ECO:0000259" key="1">
    <source>
        <dbReference type="Pfam" id="PF00134"/>
    </source>
</evidence>
<feature type="domain" description="Cyclin N-terminal" evidence="1">
    <location>
        <begin position="22"/>
        <end position="108"/>
    </location>
</feature>
<dbReference type="InterPro" id="IPR036915">
    <property type="entry name" value="Cyclin-like_sf"/>
</dbReference>
<dbReference type="SUPFAM" id="SSF47954">
    <property type="entry name" value="Cyclin-like"/>
    <property type="match status" value="1"/>
</dbReference>
<dbReference type="RefSeq" id="XP_065330803.1">
    <property type="nucleotide sequence ID" value="XM_065474731.1"/>
</dbReference>
<accession>A0AAX4JFL0</accession>
<dbReference type="PANTHER" id="PTHR15615:SF108">
    <property type="entry name" value="PROTEIN CNPPD1"/>
    <property type="match status" value="1"/>
</dbReference>
<keyword evidence="3" id="KW-1185">Reference proteome</keyword>
<dbReference type="GO" id="GO:0019901">
    <property type="term" value="F:protein kinase binding"/>
    <property type="evidence" value="ECO:0007669"/>
    <property type="project" value="InterPro"/>
</dbReference>
<dbReference type="GeneID" id="90542492"/>
<dbReference type="EMBL" id="CP142735">
    <property type="protein sequence ID" value="WUR04658.1"/>
    <property type="molecule type" value="Genomic_DNA"/>
</dbReference>
<proteinExistence type="predicted"/>
<dbReference type="Pfam" id="PF00134">
    <property type="entry name" value="Cyclin_N"/>
    <property type="match status" value="1"/>
</dbReference>
<dbReference type="Gene3D" id="1.10.472.10">
    <property type="entry name" value="Cyclin-like"/>
    <property type="match status" value="1"/>
</dbReference>
<reference evidence="2" key="1">
    <citation type="journal article" date="2024" name="BMC Genomics">
        <title>Functional annotation of a divergent genome using sequence and structure-based similarity.</title>
        <authorList>
            <person name="Svedberg D."/>
            <person name="Winiger R.R."/>
            <person name="Berg A."/>
            <person name="Sharma H."/>
            <person name="Tellgren-Roth C."/>
            <person name="Debrunner-Vossbrinck B.A."/>
            <person name="Vossbrinck C.R."/>
            <person name="Barandun J."/>
        </authorList>
    </citation>
    <scope>NUCLEOTIDE SEQUENCE</scope>
    <source>
        <strain evidence="2">Illinois isolate</strain>
    </source>
</reference>
<dbReference type="AlphaFoldDB" id="A0AAX4JFL0"/>
<evidence type="ECO:0000313" key="3">
    <source>
        <dbReference type="Proteomes" id="UP001334084"/>
    </source>
</evidence>
<sequence>MDTKLKSILYSSVSDYLTVDRIYTCLIKSRINLYIIFNGKYVYDKYTTREDIQERDRYLVFICSVIISSKLYMDHSYTNESWTGVSHIPCVYISRVERKILEGIDYDIKIPYRNMEKMYEEYHSTPKTTTSTSRGLRGILKLIFCM</sequence>
<dbReference type="KEGG" id="vnx:VNE69_10010"/>
<dbReference type="InterPro" id="IPR006671">
    <property type="entry name" value="Cyclin_N"/>
</dbReference>